<keyword evidence="5" id="KW-1185">Reference proteome</keyword>
<keyword evidence="1" id="KW-0430">Lectin</keyword>
<dbReference type="SUPFAM" id="SSF56436">
    <property type="entry name" value="C-type lectin-like"/>
    <property type="match status" value="1"/>
</dbReference>
<evidence type="ECO:0000259" key="4">
    <source>
        <dbReference type="PROSITE" id="PS50041"/>
    </source>
</evidence>
<reference evidence="6" key="1">
    <citation type="submission" date="2025-08" db="UniProtKB">
        <authorList>
            <consortium name="RefSeq"/>
        </authorList>
    </citation>
    <scope>IDENTIFICATION</scope>
</reference>
<feature type="chain" id="PRO_5046807537" evidence="3">
    <location>
        <begin position="27"/>
        <end position="176"/>
    </location>
</feature>
<dbReference type="PROSITE" id="PS50041">
    <property type="entry name" value="C_TYPE_LECTIN_2"/>
    <property type="match status" value="1"/>
</dbReference>
<evidence type="ECO:0000256" key="2">
    <source>
        <dbReference type="ARBA" id="ARBA00023157"/>
    </source>
</evidence>
<dbReference type="InterPro" id="IPR050111">
    <property type="entry name" value="C-type_lectin/snaclec_domain"/>
</dbReference>
<dbReference type="PANTHER" id="PTHR22803">
    <property type="entry name" value="MANNOSE, PHOSPHOLIPASE, LECTIN RECEPTOR RELATED"/>
    <property type="match status" value="1"/>
</dbReference>
<keyword evidence="2" id="KW-1015">Disulfide bond</keyword>
<sequence>MLLPTAFFTVSWLLQSFLILVSQVQGEIFQPKEEHTQRISCKEGTDGTAFPCYALFMTPKSWMNANMYCQKWPSGHLVSVLSESEASFVASMVKNNLGNSDYVWIGLYDPTEGTEPNGGEWEWISNDMLYYHAWEKNPPTFPYSGYCGSLIGKSGYLKWKDFDCDLLLPYVCKFKD</sequence>
<dbReference type="Proteomes" id="UP001652624">
    <property type="component" value="Chromosome 3"/>
</dbReference>
<dbReference type="InterPro" id="IPR001304">
    <property type="entry name" value="C-type_lectin-like"/>
</dbReference>
<protein>
    <submittedName>
        <fullName evidence="6">Regenerating islet-derived protein 3-gamma-like</fullName>
    </submittedName>
</protein>
<dbReference type="PROSITE" id="PS00615">
    <property type="entry name" value="C_TYPE_LECTIN_1"/>
    <property type="match status" value="1"/>
</dbReference>
<evidence type="ECO:0000256" key="3">
    <source>
        <dbReference type="SAM" id="SignalP"/>
    </source>
</evidence>
<dbReference type="GeneID" id="103118627"/>
<dbReference type="Pfam" id="PF00059">
    <property type="entry name" value="Lectin_C"/>
    <property type="match status" value="1"/>
</dbReference>
<gene>
    <name evidence="6" type="primary">LOC103118627</name>
</gene>
<feature type="signal peptide" evidence="3">
    <location>
        <begin position="1"/>
        <end position="26"/>
    </location>
</feature>
<name>A0ABM3X6X7_ERIEU</name>
<dbReference type="InterPro" id="IPR016186">
    <property type="entry name" value="C-type_lectin-like/link_sf"/>
</dbReference>
<proteinExistence type="predicted"/>
<dbReference type="RefSeq" id="XP_060044576.1">
    <property type="nucleotide sequence ID" value="XM_060188593.1"/>
</dbReference>
<evidence type="ECO:0000256" key="1">
    <source>
        <dbReference type="ARBA" id="ARBA00022734"/>
    </source>
</evidence>
<keyword evidence="3" id="KW-0732">Signal</keyword>
<organism evidence="5 6">
    <name type="scientific">Erinaceus europaeus</name>
    <name type="common">Western European hedgehog</name>
    <dbReference type="NCBI Taxonomy" id="9365"/>
    <lineage>
        <taxon>Eukaryota</taxon>
        <taxon>Metazoa</taxon>
        <taxon>Chordata</taxon>
        <taxon>Craniata</taxon>
        <taxon>Vertebrata</taxon>
        <taxon>Euteleostomi</taxon>
        <taxon>Mammalia</taxon>
        <taxon>Eutheria</taxon>
        <taxon>Laurasiatheria</taxon>
        <taxon>Eulipotyphla</taxon>
        <taxon>Erinaceidae</taxon>
        <taxon>Erinaceinae</taxon>
        <taxon>Erinaceus</taxon>
    </lineage>
</organism>
<dbReference type="Gene3D" id="3.10.100.10">
    <property type="entry name" value="Mannose-Binding Protein A, subunit A"/>
    <property type="match status" value="1"/>
</dbReference>
<evidence type="ECO:0000313" key="6">
    <source>
        <dbReference type="RefSeq" id="XP_060044576.1"/>
    </source>
</evidence>
<feature type="domain" description="C-type lectin" evidence="4">
    <location>
        <begin position="52"/>
        <end position="173"/>
    </location>
</feature>
<dbReference type="InterPro" id="IPR018378">
    <property type="entry name" value="C-type_lectin_CS"/>
</dbReference>
<accession>A0ABM3X6X7</accession>
<evidence type="ECO:0000313" key="5">
    <source>
        <dbReference type="Proteomes" id="UP001652624"/>
    </source>
</evidence>
<dbReference type="SMART" id="SM00034">
    <property type="entry name" value="CLECT"/>
    <property type="match status" value="1"/>
</dbReference>
<dbReference type="InterPro" id="IPR016187">
    <property type="entry name" value="CTDL_fold"/>
</dbReference>
<dbReference type="PRINTS" id="PR01504">
    <property type="entry name" value="PNCREATITSAP"/>
</dbReference>